<dbReference type="AlphaFoldDB" id="A0AA86QGW4"/>
<gene>
    <name evidence="2" type="ORF">HINF_LOCUS40155</name>
    <name evidence="1" type="ORF">HINF_LOCUS43707</name>
</gene>
<evidence type="ECO:0000313" key="2">
    <source>
        <dbReference type="EMBL" id="CAL6043603.1"/>
    </source>
</evidence>
<proteinExistence type="predicted"/>
<reference evidence="2 3" key="2">
    <citation type="submission" date="2024-07" db="EMBL/GenBank/DDBJ databases">
        <authorList>
            <person name="Akdeniz Z."/>
        </authorList>
    </citation>
    <scope>NUCLEOTIDE SEQUENCE [LARGE SCALE GENOMIC DNA]</scope>
</reference>
<evidence type="ECO:0000313" key="1">
    <source>
        <dbReference type="EMBL" id="CAI9956062.1"/>
    </source>
</evidence>
<organism evidence="1">
    <name type="scientific">Hexamita inflata</name>
    <dbReference type="NCBI Taxonomy" id="28002"/>
    <lineage>
        <taxon>Eukaryota</taxon>
        <taxon>Metamonada</taxon>
        <taxon>Diplomonadida</taxon>
        <taxon>Hexamitidae</taxon>
        <taxon>Hexamitinae</taxon>
        <taxon>Hexamita</taxon>
    </lineage>
</organism>
<dbReference type="EMBL" id="CAXDID020000157">
    <property type="protein sequence ID" value="CAL6043603.1"/>
    <property type="molecule type" value="Genomic_DNA"/>
</dbReference>
<comment type="caution">
    <text evidence="1">The sequence shown here is derived from an EMBL/GenBank/DDBJ whole genome shotgun (WGS) entry which is preliminary data.</text>
</comment>
<dbReference type="Proteomes" id="UP001642409">
    <property type="component" value="Unassembled WGS sequence"/>
</dbReference>
<name>A0AA86QGW4_9EUKA</name>
<evidence type="ECO:0000313" key="3">
    <source>
        <dbReference type="Proteomes" id="UP001642409"/>
    </source>
</evidence>
<keyword evidence="3" id="KW-1185">Reference proteome</keyword>
<protein>
    <submittedName>
        <fullName evidence="2">Hypothetical_protein</fullName>
    </submittedName>
</protein>
<reference evidence="1" key="1">
    <citation type="submission" date="2023-06" db="EMBL/GenBank/DDBJ databases">
        <authorList>
            <person name="Kurt Z."/>
        </authorList>
    </citation>
    <scope>NUCLEOTIDE SEQUENCE</scope>
</reference>
<dbReference type="EMBL" id="CATOUU010000869">
    <property type="protein sequence ID" value="CAI9956062.1"/>
    <property type="molecule type" value="Genomic_DNA"/>
</dbReference>
<sequence>MLFMLYSVQFDYSRSQPWTTVKMENLDQEVRRYINHIANQGIGSDGKIIITKVRTMYAFGDRYRVEFKVVSEYLRQVGILKIWVKDDKEIVNEGMIFGKQD</sequence>
<accession>A0AA86QGW4</accession>